<dbReference type="SUPFAM" id="SSF50978">
    <property type="entry name" value="WD40 repeat-like"/>
    <property type="match status" value="1"/>
</dbReference>
<dbReference type="InterPro" id="IPR001680">
    <property type="entry name" value="WD40_rpt"/>
</dbReference>
<proteinExistence type="inferred from homology"/>
<organism evidence="6 7">
    <name type="scientific">Smittium culicis</name>
    <dbReference type="NCBI Taxonomy" id="133412"/>
    <lineage>
        <taxon>Eukaryota</taxon>
        <taxon>Fungi</taxon>
        <taxon>Fungi incertae sedis</taxon>
        <taxon>Zoopagomycota</taxon>
        <taxon>Kickxellomycotina</taxon>
        <taxon>Harpellomycetes</taxon>
        <taxon>Harpellales</taxon>
        <taxon>Legeriomycetaceae</taxon>
        <taxon>Smittium</taxon>
    </lineage>
</organism>
<evidence type="ECO:0000256" key="2">
    <source>
        <dbReference type="ARBA" id="ARBA00022786"/>
    </source>
</evidence>
<protein>
    <submittedName>
        <fullName evidence="6">Denticleless protein-like protein</fullName>
    </submittedName>
</protein>
<feature type="repeat" description="WD" evidence="4">
    <location>
        <begin position="154"/>
        <end position="187"/>
    </location>
</feature>
<accession>A0A1R1XVL1</accession>
<dbReference type="GO" id="GO:0043161">
    <property type="term" value="P:proteasome-mediated ubiquitin-dependent protein catabolic process"/>
    <property type="evidence" value="ECO:0007669"/>
    <property type="project" value="TreeGrafter"/>
</dbReference>
<dbReference type="InterPro" id="IPR036322">
    <property type="entry name" value="WD40_repeat_dom_sf"/>
</dbReference>
<reference evidence="6 7" key="1">
    <citation type="submission" date="2017-01" db="EMBL/GenBank/DDBJ databases">
        <authorList>
            <person name="Mah S.A."/>
            <person name="Swanson W.J."/>
            <person name="Moy G.W."/>
            <person name="Vacquier V.D."/>
        </authorList>
    </citation>
    <scope>NUCLEOTIDE SEQUENCE [LARGE SCALE GENOMIC DNA]</scope>
    <source>
        <strain evidence="6 7">GSMNP</strain>
    </source>
</reference>
<dbReference type="OrthoDB" id="2096344at2759"/>
<comment type="similarity">
    <text evidence="3">Belongs to the WD repeat cdt2 family.</text>
</comment>
<keyword evidence="7" id="KW-1185">Reference proteome</keyword>
<dbReference type="Gene3D" id="2.130.10.10">
    <property type="entry name" value="YVTN repeat-like/Quinoprotein amine dehydrogenase"/>
    <property type="match status" value="1"/>
</dbReference>
<dbReference type="InterPro" id="IPR015943">
    <property type="entry name" value="WD40/YVTN_repeat-like_dom_sf"/>
</dbReference>
<dbReference type="GO" id="GO:0030674">
    <property type="term" value="F:protein-macromolecule adaptor activity"/>
    <property type="evidence" value="ECO:0007669"/>
    <property type="project" value="TreeGrafter"/>
</dbReference>
<dbReference type="Pfam" id="PF00400">
    <property type="entry name" value="WD40"/>
    <property type="match status" value="2"/>
</dbReference>
<comment type="caution">
    <text evidence="6">The sequence shown here is derived from an EMBL/GenBank/DDBJ whole genome shotgun (WGS) entry which is preliminary data.</text>
</comment>
<dbReference type="Proteomes" id="UP000187283">
    <property type="component" value="Unassembled WGS sequence"/>
</dbReference>
<gene>
    <name evidence="6" type="ORF">AYI70_g5204</name>
</gene>
<feature type="region of interest" description="Disordered" evidence="5">
    <location>
        <begin position="296"/>
        <end position="317"/>
    </location>
</feature>
<dbReference type="PROSITE" id="PS50294">
    <property type="entry name" value="WD_REPEATS_REGION"/>
    <property type="match status" value="1"/>
</dbReference>
<keyword evidence="4" id="KW-0853">WD repeat</keyword>
<dbReference type="PROSITE" id="PS50082">
    <property type="entry name" value="WD_REPEATS_2"/>
    <property type="match status" value="2"/>
</dbReference>
<dbReference type="PANTHER" id="PTHR22852:SF0">
    <property type="entry name" value="DENTICLELESS PROTEIN HOMOLOG"/>
    <property type="match status" value="1"/>
</dbReference>
<feature type="repeat" description="WD" evidence="4">
    <location>
        <begin position="112"/>
        <end position="153"/>
    </location>
</feature>
<dbReference type="GO" id="GO:0005634">
    <property type="term" value="C:nucleus"/>
    <property type="evidence" value="ECO:0007669"/>
    <property type="project" value="TreeGrafter"/>
</dbReference>
<sequence>MNLNSCHILLVDESIKNFNTYISRPDRVIYNEILESNLETAQYHSLPTYCTYSNGSSYGLHKAAYSDESGYINLFNTSPSRLEPLDYHFDTSPSGLVDELSQKNSVQIISRFKAHENSIFCFKFSICDKKIISSSADSTLSITDLETSKKIFSFRGHSNTVRTLDTHPSNQNIFISGGRDGKVSIWDSRLNNLNYGEDDLFCVNPLFEIPNAHLLPTYAPTKYSKALNSPLKKTPNKKRLPKPSFGTPPGITSTLFLPCGNKICSSSSENGIINFFDLRNIGSNLKLSHDTLNPISQKDSAQYGKTDHKLDDRSRGVASMSLSPKNYKLYSFSIDNQ</sequence>
<evidence type="ECO:0000313" key="7">
    <source>
        <dbReference type="Proteomes" id="UP000187283"/>
    </source>
</evidence>
<dbReference type="AlphaFoldDB" id="A0A1R1XVL1"/>
<feature type="compositionally biased region" description="Basic and acidic residues" evidence="5">
    <location>
        <begin position="305"/>
        <end position="315"/>
    </location>
</feature>
<evidence type="ECO:0000256" key="1">
    <source>
        <dbReference type="ARBA" id="ARBA00004906"/>
    </source>
</evidence>
<evidence type="ECO:0000256" key="5">
    <source>
        <dbReference type="SAM" id="MobiDB-lite"/>
    </source>
</evidence>
<dbReference type="InterPro" id="IPR051865">
    <property type="entry name" value="WD-repeat_CDT2_adapter"/>
</dbReference>
<keyword evidence="2" id="KW-0833">Ubl conjugation pathway</keyword>
<evidence type="ECO:0000256" key="3">
    <source>
        <dbReference type="ARBA" id="ARBA00038344"/>
    </source>
</evidence>
<dbReference type="PANTHER" id="PTHR22852">
    <property type="entry name" value="LETHAL 2 DENTICLELESS PROTEIN RETINOIC ACID-REGULATED NUCLEAR MATRIX-ASSOCIATED PROTEIN"/>
    <property type="match status" value="1"/>
</dbReference>
<comment type="pathway">
    <text evidence="1">Protein modification; protein ubiquitination.</text>
</comment>
<name>A0A1R1XVL1_9FUNG</name>
<dbReference type="STRING" id="133412.A0A1R1XVL1"/>
<evidence type="ECO:0000256" key="4">
    <source>
        <dbReference type="PROSITE-ProRule" id="PRU00221"/>
    </source>
</evidence>
<dbReference type="SMART" id="SM00320">
    <property type="entry name" value="WD40"/>
    <property type="match status" value="3"/>
</dbReference>
<dbReference type="EMBL" id="LSSN01001675">
    <property type="protein sequence ID" value="OMJ18697.1"/>
    <property type="molecule type" value="Genomic_DNA"/>
</dbReference>
<evidence type="ECO:0000313" key="6">
    <source>
        <dbReference type="EMBL" id="OMJ18697.1"/>
    </source>
</evidence>